<protein>
    <submittedName>
        <fullName evidence="2">Phytoene synthase</fullName>
    </submittedName>
</protein>
<dbReference type="Proteomes" id="UP000092634">
    <property type="component" value="Unassembled WGS sequence"/>
</dbReference>
<dbReference type="CDD" id="cd00683">
    <property type="entry name" value="Trans_IPPS_HH"/>
    <property type="match status" value="1"/>
</dbReference>
<evidence type="ECO:0000256" key="1">
    <source>
        <dbReference type="ARBA" id="ARBA00022679"/>
    </source>
</evidence>
<dbReference type="Gene3D" id="1.10.600.10">
    <property type="entry name" value="Farnesyl Diphosphate Synthase"/>
    <property type="match status" value="1"/>
</dbReference>
<organism evidence="2 3">
    <name type="scientific">Janthinobacterium lividum</name>
    <dbReference type="NCBI Taxonomy" id="29581"/>
    <lineage>
        <taxon>Bacteria</taxon>
        <taxon>Pseudomonadati</taxon>
        <taxon>Pseudomonadota</taxon>
        <taxon>Betaproteobacteria</taxon>
        <taxon>Burkholderiales</taxon>
        <taxon>Oxalobacteraceae</taxon>
        <taxon>Janthinobacterium</taxon>
    </lineage>
</organism>
<comment type="caution">
    <text evidence="2">The sequence shown here is derived from an EMBL/GenBank/DDBJ whole genome shotgun (WGS) entry which is preliminary data.</text>
</comment>
<gene>
    <name evidence="2" type="ORF">BA896_010780</name>
</gene>
<dbReference type="SUPFAM" id="SSF48576">
    <property type="entry name" value="Terpenoid synthases"/>
    <property type="match status" value="1"/>
</dbReference>
<dbReference type="Pfam" id="PF00494">
    <property type="entry name" value="SQS_PSY"/>
    <property type="match status" value="1"/>
</dbReference>
<keyword evidence="1" id="KW-0808">Transferase</keyword>
<accession>A0A1E8PUL0</accession>
<proteinExistence type="predicted"/>
<evidence type="ECO:0000313" key="2">
    <source>
        <dbReference type="EMBL" id="OFJ49289.1"/>
    </source>
</evidence>
<dbReference type="SFLD" id="SFLDG01018">
    <property type="entry name" value="Squalene/Phytoene_Synthase_Lik"/>
    <property type="match status" value="1"/>
</dbReference>
<dbReference type="GO" id="GO:0004311">
    <property type="term" value="F:geranylgeranyl diphosphate synthase activity"/>
    <property type="evidence" value="ECO:0007669"/>
    <property type="project" value="InterPro"/>
</dbReference>
<dbReference type="InterPro" id="IPR033904">
    <property type="entry name" value="Trans_IPPS_HH"/>
</dbReference>
<sequence length="320" mass="34821">MTPARTPAQQRALANAGAALRSKGRSFYWAGHLLGRVHAARATRLYGFCRHVDDLADEATSVEDAQRALALLSTEIAAGISDDPATRDVLGLMAECAIEPALMLELIRGVASDLEPVRVEDDAALLRYCYRVAGTVGLMMCQVLGVRDEAALRHALDLGIAMQLTNICRDVSEDAGAGRRYLPASRIGALAPQQLIAPALSLQPLLRRCVADLLDQADIYYQSGQQGLPYLPLRARGAILVAARLYQAIGVRLRRSDHAFWEGRAVVPGRSKAALTLHALLTAALTPRFWRSSRGHDHALHNAFADLQHALPRSERAHEH</sequence>
<dbReference type="GO" id="GO:0016117">
    <property type="term" value="P:carotenoid biosynthetic process"/>
    <property type="evidence" value="ECO:0007669"/>
    <property type="project" value="UniProtKB-ARBA"/>
</dbReference>
<dbReference type="SFLD" id="SFLDS00005">
    <property type="entry name" value="Isoprenoid_Synthase_Type_I"/>
    <property type="match status" value="1"/>
</dbReference>
<dbReference type="InterPro" id="IPR019845">
    <property type="entry name" value="Squalene/phytoene_synthase_CS"/>
</dbReference>
<dbReference type="SFLD" id="SFLDG01212">
    <property type="entry name" value="Phytoene_synthase_like"/>
    <property type="match status" value="1"/>
</dbReference>
<reference evidence="2 3" key="1">
    <citation type="submission" date="2016-10" db="EMBL/GenBank/DDBJ databases">
        <title>Updated version of Genome Assembly of Janthinobacterium lividum ERGS5:01.</title>
        <authorList>
            <person name="Kumar R."/>
            <person name="Acharya V."/>
            <person name="Singh D."/>
        </authorList>
    </citation>
    <scope>NUCLEOTIDE SEQUENCE [LARGE SCALE GENOMIC DNA]</scope>
    <source>
        <strain evidence="2 3">ERGS5:01</strain>
    </source>
</reference>
<dbReference type="EMBL" id="MAQB02000001">
    <property type="protein sequence ID" value="OFJ49289.1"/>
    <property type="molecule type" value="Genomic_DNA"/>
</dbReference>
<dbReference type="AlphaFoldDB" id="A0A1E8PUL0"/>
<dbReference type="InterPro" id="IPR008949">
    <property type="entry name" value="Isoprenoid_synthase_dom_sf"/>
</dbReference>
<dbReference type="InterPro" id="IPR044843">
    <property type="entry name" value="Trans_IPPS_bact-type"/>
</dbReference>
<evidence type="ECO:0000313" key="3">
    <source>
        <dbReference type="Proteomes" id="UP000092634"/>
    </source>
</evidence>
<dbReference type="InterPro" id="IPR002060">
    <property type="entry name" value="Squ/phyt_synthse"/>
</dbReference>
<dbReference type="PROSITE" id="PS01044">
    <property type="entry name" value="SQUALEN_PHYTOEN_SYN_1"/>
    <property type="match status" value="1"/>
</dbReference>
<name>A0A1E8PUL0_9BURK</name>
<dbReference type="GO" id="GO:0051996">
    <property type="term" value="F:squalene synthase [NAD(P)H] activity"/>
    <property type="evidence" value="ECO:0007669"/>
    <property type="project" value="InterPro"/>
</dbReference>
<dbReference type="PANTHER" id="PTHR31480">
    <property type="entry name" value="BIFUNCTIONAL LYCOPENE CYCLASE/PHYTOENE SYNTHASE"/>
    <property type="match status" value="1"/>
</dbReference>
<dbReference type="PROSITE" id="PS01045">
    <property type="entry name" value="SQUALEN_PHYTOEN_SYN_2"/>
    <property type="match status" value="1"/>
</dbReference>